<dbReference type="Gene3D" id="3.30.900.10">
    <property type="entry name" value="HORMA domain"/>
    <property type="match status" value="1"/>
</dbReference>
<dbReference type="Gene3D" id="3.30.40.10">
    <property type="entry name" value="Zinc/RING finger domain, C3HC4 (zinc finger)"/>
    <property type="match status" value="1"/>
</dbReference>
<proteinExistence type="predicted"/>
<organism evidence="6 7">
    <name type="scientific">Oikopleura dioica</name>
    <name type="common">Tunicate</name>
    <dbReference type="NCBI Taxonomy" id="34765"/>
    <lineage>
        <taxon>Eukaryota</taxon>
        <taxon>Metazoa</taxon>
        <taxon>Chordata</taxon>
        <taxon>Tunicata</taxon>
        <taxon>Appendicularia</taxon>
        <taxon>Copelata</taxon>
        <taxon>Oikopleuridae</taxon>
        <taxon>Oikopleura</taxon>
    </lineage>
</organism>
<keyword evidence="7" id="KW-1185">Reference proteome</keyword>
<evidence type="ECO:0000256" key="3">
    <source>
        <dbReference type="ARBA" id="ARBA00022833"/>
    </source>
</evidence>
<dbReference type="Pfam" id="PF11789">
    <property type="entry name" value="zf-Nse"/>
    <property type="match status" value="1"/>
</dbReference>
<evidence type="ECO:0000313" key="7">
    <source>
        <dbReference type="Proteomes" id="UP001158576"/>
    </source>
</evidence>
<dbReference type="EMBL" id="OU015569">
    <property type="protein sequence ID" value="CAG5095630.1"/>
    <property type="molecule type" value="Genomic_DNA"/>
</dbReference>
<feature type="compositionally biased region" description="Basic and acidic residues" evidence="4">
    <location>
        <begin position="352"/>
        <end position="365"/>
    </location>
</feature>
<dbReference type="Proteomes" id="UP001158576">
    <property type="component" value="Chromosome XSR"/>
</dbReference>
<protein>
    <submittedName>
        <fullName evidence="6">Oidioi.mRNA.OKI2018_I69.XSR.g14269.t1.cds</fullName>
    </submittedName>
</protein>
<dbReference type="InterPro" id="IPR036570">
    <property type="entry name" value="HORMA_dom_sf"/>
</dbReference>
<evidence type="ECO:0000313" key="6">
    <source>
        <dbReference type="EMBL" id="CAG5095630.1"/>
    </source>
</evidence>
<dbReference type="InterPro" id="IPR004181">
    <property type="entry name" value="Znf_MIZ"/>
</dbReference>
<keyword evidence="3" id="KW-0862">Zinc</keyword>
<accession>A0ABN7SGJ6</accession>
<evidence type="ECO:0000256" key="4">
    <source>
        <dbReference type="SAM" id="MobiDB-lite"/>
    </source>
</evidence>
<name>A0ABN7SGJ6_OIKDI</name>
<dbReference type="InterPro" id="IPR013083">
    <property type="entry name" value="Znf_RING/FYVE/PHD"/>
</dbReference>
<reference evidence="6 7" key="1">
    <citation type="submission" date="2021-04" db="EMBL/GenBank/DDBJ databases">
        <authorList>
            <person name="Bliznina A."/>
        </authorList>
    </citation>
    <scope>NUCLEOTIDE SEQUENCE [LARGE SCALE GENOMIC DNA]</scope>
</reference>
<feature type="compositionally biased region" description="Polar residues" evidence="4">
    <location>
        <begin position="337"/>
        <end position="351"/>
    </location>
</feature>
<evidence type="ECO:0000259" key="5">
    <source>
        <dbReference type="Pfam" id="PF11789"/>
    </source>
</evidence>
<keyword evidence="2" id="KW-0863">Zinc-finger</keyword>
<evidence type="ECO:0000256" key="2">
    <source>
        <dbReference type="ARBA" id="ARBA00022771"/>
    </source>
</evidence>
<feature type="region of interest" description="Disordered" evidence="4">
    <location>
        <begin position="286"/>
        <end position="365"/>
    </location>
</feature>
<sequence length="675" mass="78065">MDWKNAGRRREETSRSLYEEDLSDGPLMNKEPSSLDDSRRFAKRIIAIGISEICRRRLAIPDEEFLVRCASYRGTIVKVLHPFIEGKDRRTNRVRRWLRTILDLTEKDWLESVSLVICKEKCRRCALNRWRDTHCAKCTTENPTEVYNFQVEKSLSGEVNEQGIIDDVRVELTKISDKMVFQNSTQELIEGIKNKNFTCYPPGTKLYYAIRLTLNKNAPAVYNDDLGDLCDHGWLNGSKLRRVKNPCTPLSYKVKTRMESSDDEFYGYDDDDDMEIGPDAQDAIDQMSDSDEEVAVPAPAPVNPVGRRERRDSDNNYFAEYDDNGYRVPRRELRGGTLTSAPNQNYRSSHSPSREANKENLDRSVKEHAAKTIDQIDQGMKLATITYKNSISYKLDLDNIGIAQIPEMIYNYQVQLDFDLLDDFEEKLLSDPSGIKADMVANGLMTCSEDDKLENFLFAKHENNEIIAVNQSKYKKFKKGITKKAVKELKETEWKLPEEKIKECVDAVKVISGEVLRAKHISNIYKNRSNFPIDKLDEELDRREDIFEADVDAEGAETMARFTNSMKQYRHLFRNYLGDQDSEDDDLVMEEEDLVSKCPISKTPIRMAARTTCKHIFDYNSLINIYEQKFGKRIKDRPEVCPQPGCQAEFTKLDIRKDEIYQRKLDLARENGEID</sequence>
<gene>
    <name evidence="6" type="ORF">OKIOD_LOCUS5827</name>
</gene>
<feature type="domain" description="SP-RING-type" evidence="5">
    <location>
        <begin position="585"/>
        <end position="647"/>
    </location>
</feature>
<keyword evidence="1" id="KW-0479">Metal-binding</keyword>
<evidence type="ECO:0000256" key="1">
    <source>
        <dbReference type="ARBA" id="ARBA00022723"/>
    </source>
</evidence>